<comment type="cofactor">
    <cofactor evidence="1">
        <name>Mg(2+)</name>
        <dbReference type="ChEBI" id="CHEBI:18420"/>
    </cofactor>
</comment>
<dbReference type="GO" id="GO:0016787">
    <property type="term" value="F:hydrolase activity"/>
    <property type="evidence" value="ECO:0007669"/>
    <property type="project" value="UniProtKB-KW"/>
</dbReference>
<dbReference type="Pfam" id="PF00293">
    <property type="entry name" value="NUDIX"/>
    <property type="match status" value="1"/>
</dbReference>
<dbReference type="PROSITE" id="PS00893">
    <property type="entry name" value="NUDIX_BOX"/>
    <property type="match status" value="1"/>
</dbReference>
<dbReference type="PANTHER" id="PTHR43736:SF1">
    <property type="entry name" value="DIHYDRONEOPTERIN TRIPHOSPHATE DIPHOSPHATASE"/>
    <property type="match status" value="1"/>
</dbReference>
<sequence>MPGGWPEAGESLEETVTREVQEECGIVASAIRYVASRSCEVVQGKHVLIVCFQCQVDRREIVVSDEHNPFGWIDLDADKPADLPAFYWEFCKQAA</sequence>
<feature type="domain" description="Nudix hydrolase" evidence="3">
    <location>
        <begin position="1"/>
        <end position="95"/>
    </location>
</feature>
<evidence type="ECO:0000256" key="1">
    <source>
        <dbReference type="ARBA" id="ARBA00001946"/>
    </source>
</evidence>
<reference evidence="4 5" key="1">
    <citation type="submission" date="2019-09" db="EMBL/GenBank/DDBJ databases">
        <authorList>
            <person name="Depoorter E."/>
        </authorList>
    </citation>
    <scope>NUCLEOTIDE SEQUENCE [LARGE SCALE GENOMIC DNA]</scope>
    <source>
        <strain evidence="4">R-18112</strain>
    </source>
</reference>
<evidence type="ECO:0000313" key="4">
    <source>
        <dbReference type="EMBL" id="VWC63903.1"/>
    </source>
</evidence>
<dbReference type="Gene3D" id="3.90.79.10">
    <property type="entry name" value="Nucleoside Triphosphate Pyrophosphohydrolase"/>
    <property type="match status" value="1"/>
</dbReference>
<dbReference type="EMBL" id="CABVQI010000003">
    <property type="protein sequence ID" value="VWC63903.1"/>
    <property type="molecule type" value="Genomic_DNA"/>
</dbReference>
<evidence type="ECO:0000313" key="5">
    <source>
        <dbReference type="Proteomes" id="UP000494274"/>
    </source>
</evidence>
<organism evidence="4 5">
    <name type="scientific">Burkholderia lata (strain ATCC 17760 / DSM 23089 / LMG 22485 / NCIMB 9086 / R18194 / 383)</name>
    <dbReference type="NCBI Taxonomy" id="482957"/>
    <lineage>
        <taxon>Bacteria</taxon>
        <taxon>Pseudomonadati</taxon>
        <taxon>Pseudomonadota</taxon>
        <taxon>Betaproteobacteria</taxon>
        <taxon>Burkholderiales</taxon>
        <taxon>Burkholderiaceae</taxon>
        <taxon>Burkholderia</taxon>
        <taxon>Burkholderia cepacia complex</taxon>
    </lineage>
</organism>
<dbReference type="SUPFAM" id="SSF55811">
    <property type="entry name" value="Nudix"/>
    <property type="match status" value="1"/>
</dbReference>
<protein>
    <submittedName>
        <fullName evidence="4">NUDIX hydrolase</fullName>
    </submittedName>
</protein>
<dbReference type="PROSITE" id="PS51462">
    <property type="entry name" value="NUDIX"/>
    <property type="match status" value="1"/>
</dbReference>
<evidence type="ECO:0000259" key="3">
    <source>
        <dbReference type="PROSITE" id="PS51462"/>
    </source>
</evidence>
<dbReference type="InterPro" id="IPR020084">
    <property type="entry name" value="NUDIX_hydrolase_CS"/>
</dbReference>
<dbReference type="AlphaFoldDB" id="A0A6P2U853"/>
<keyword evidence="2 4" id="KW-0378">Hydrolase</keyword>
<name>A0A6P2U853_BURL3</name>
<evidence type="ECO:0000256" key="2">
    <source>
        <dbReference type="ARBA" id="ARBA00022801"/>
    </source>
</evidence>
<dbReference type="InterPro" id="IPR000086">
    <property type="entry name" value="NUDIX_hydrolase_dom"/>
</dbReference>
<gene>
    <name evidence="4" type="ORF">BLA18112_01424</name>
</gene>
<accession>A0A6P2U853</accession>
<dbReference type="Proteomes" id="UP000494274">
    <property type="component" value="Unassembled WGS sequence"/>
</dbReference>
<dbReference type="InterPro" id="IPR015797">
    <property type="entry name" value="NUDIX_hydrolase-like_dom_sf"/>
</dbReference>
<proteinExistence type="predicted"/>
<dbReference type="PANTHER" id="PTHR43736">
    <property type="entry name" value="ADP-RIBOSE PYROPHOSPHATASE"/>
    <property type="match status" value="1"/>
</dbReference>